<comment type="subcellular location">
    <subcellularLocation>
        <location evidence="1">Mitochondrion</location>
    </subcellularLocation>
</comment>
<feature type="region of interest" description="Disordered" evidence="4">
    <location>
        <begin position="1"/>
        <end position="35"/>
    </location>
</feature>
<name>A0A8J5WC89_ZIZPA</name>
<evidence type="ECO:0000313" key="6">
    <source>
        <dbReference type="Proteomes" id="UP000729402"/>
    </source>
</evidence>
<reference evidence="5" key="1">
    <citation type="journal article" date="2021" name="bioRxiv">
        <title>Whole Genome Assembly and Annotation of Northern Wild Rice, Zizania palustris L., Supports a Whole Genome Duplication in the Zizania Genus.</title>
        <authorList>
            <person name="Haas M."/>
            <person name="Kono T."/>
            <person name="Macchietto M."/>
            <person name="Millas R."/>
            <person name="McGilp L."/>
            <person name="Shao M."/>
            <person name="Duquette J."/>
            <person name="Hirsch C.N."/>
            <person name="Kimball J."/>
        </authorList>
    </citation>
    <scope>NUCLEOTIDE SEQUENCE</scope>
    <source>
        <tissue evidence="5">Fresh leaf tissue</tissue>
    </source>
</reference>
<evidence type="ECO:0000256" key="3">
    <source>
        <dbReference type="ARBA" id="ARBA00023157"/>
    </source>
</evidence>
<keyword evidence="6" id="KW-1185">Reference proteome</keyword>
<feature type="compositionally biased region" description="Basic residues" evidence="4">
    <location>
        <begin position="1"/>
        <end position="23"/>
    </location>
</feature>
<keyword evidence="3" id="KW-1015">Disulfide bond</keyword>
<dbReference type="AlphaFoldDB" id="A0A8J5WC89"/>
<dbReference type="PANTHER" id="PTHR47445">
    <property type="entry name" value="OS08G0441400 PROTEIN"/>
    <property type="match status" value="1"/>
</dbReference>
<dbReference type="PANTHER" id="PTHR47445:SF1">
    <property type="entry name" value="OS08G0441400 PROTEIN"/>
    <property type="match status" value="1"/>
</dbReference>
<dbReference type="GO" id="GO:0005739">
    <property type="term" value="C:mitochondrion"/>
    <property type="evidence" value="ECO:0007669"/>
    <property type="project" value="UniProtKB-SubCell"/>
</dbReference>
<evidence type="ECO:0000256" key="1">
    <source>
        <dbReference type="ARBA" id="ARBA00004173"/>
    </source>
</evidence>
<evidence type="ECO:0000313" key="5">
    <source>
        <dbReference type="EMBL" id="KAG8087541.1"/>
    </source>
</evidence>
<proteinExistence type="predicted"/>
<organism evidence="5 6">
    <name type="scientific">Zizania palustris</name>
    <name type="common">Northern wild rice</name>
    <dbReference type="NCBI Taxonomy" id="103762"/>
    <lineage>
        <taxon>Eukaryota</taxon>
        <taxon>Viridiplantae</taxon>
        <taxon>Streptophyta</taxon>
        <taxon>Embryophyta</taxon>
        <taxon>Tracheophyta</taxon>
        <taxon>Spermatophyta</taxon>
        <taxon>Magnoliopsida</taxon>
        <taxon>Liliopsida</taxon>
        <taxon>Poales</taxon>
        <taxon>Poaceae</taxon>
        <taxon>BOP clade</taxon>
        <taxon>Oryzoideae</taxon>
        <taxon>Oryzeae</taxon>
        <taxon>Zizaniinae</taxon>
        <taxon>Zizania</taxon>
    </lineage>
</organism>
<dbReference type="InterPro" id="IPR048282">
    <property type="entry name" value="COA6_pln"/>
</dbReference>
<evidence type="ECO:0000256" key="2">
    <source>
        <dbReference type="ARBA" id="ARBA00023128"/>
    </source>
</evidence>
<gene>
    <name evidence="5" type="ORF">GUJ93_ZPchr0010g8363</name>
</gene>
<dbReference type="EMBL" id="JAAALK010000082">
    <property type="protein sequence ID" value="KAG8087541.1"/>
    <property type="molecule type" value="Genomic_DNA"/>
</dbReference>
<feature type="region of interest" description="Disordered" evidence="4">
    <location>
        <begin position="119"/>
        <end position="140"/>
    </location>
</feature>
<protein>
    <submittedName>
        <fullName evidence="5">Uncharacterized protein</fullName>
    </submittedName>
</protein>
<accession>A0A8J5WC89</accession>
<dbReference type="InterPro" id="IPR048280">
    <property type="entry name" value="COX6B-like"/>
</dbReference>
<comment type="caution">
    <text evidence="5">The sequence shown here is derived from an EMBL/GenBank/DDBJ whole genome shotgun (WGS) entry which is preliminary data.</text>
</comment>
<reference evidence="5" key="2">
    <citation type="submission" date="2021-02" db="EMBL/GenBank/DDBJ databases">
        <authorList>
            <person name="Kimball J.A."/>
            <person name="Haas M.W."/>
            <person name="Macchietto M."/>
            <person name="Kono T."/>
            <person name="Duquette J."/>
            <person name="Shao M."/>
        </authorList>
    </citation>
    <scope>NUCLEOTIDE SEQUENCE</scope>
    <source>
        <tissue evidence="5">Fresh leaf tissue</tissue>
    </source>
</reference>
<dbReference type="OrthoDB" id="16284at2759"/>
<sequence length="170" mass="18946">MRNKSTLHPHPHHRDGRRLRPPHPSREYDGGDGGVAGAAMTDVLSKGREACYKARDAFYSCVEKHADKKATEIATMGLLYPAACNKSRANFVNSCRPSWVRHFDRQYCAKKRVQRLLDGDEDRRGPISLPSPTRSINRGQRAVGARHGSLQICVPFLIATLNNIINLSVS</sequence>
<dbReference type="Proteomes" id="UP000729402">
    <property type="component" value="Unassembled WGS sequence"/>
</dbReference>
<dbReference type="Pfam" id="PF02297">
    <property type="entry name" value="COX6B"/>
    <property type="match status" value="1"/>
</dbReference>
<evidence type="ECO:0000256" key="4">
    <source>
        <dbReference type="SAM" id="MobiDB-lite"/>
    </source>
</evidence>
<keyword evidence="2" id="KW-0496">Mitochondrion</keyword>